<evidence type="ECO:0008006" key="5">
    <source>
        <dbReference type="Google" id="ProtNLM"/>
    </source>
</evidence>
<feature type="transmembrane region" description="Helical" evidence="2">
    <location>
        <begin position="121"/>
        <end position="139"/>
    </location>
</feature>
<evidence type="ECO:0000256" key="2">
    <source>
        <dbReference type="SAM" id="Phobius"/>
    </source>
</evidence>
<keyword evidence="2" id="KW-1133">Transmembrane helix</keyword>
<accession>A0ABM7PY25</accession>
<keyword evidence="2" id="KW-0472">Membrane</keyword>
<feature type="transmembrane region" description="Helical" evidence="2">
    <location>
        <begin position="97"/>
        <end position="115"/>
    </location>
</feature>
<sequence length="147" mass="16224">MASDIERVNDDPQPEGRVDGYFQPELDAGSPQQIFAYEYRHSGPLPSAADLAAYKAIDPELPREILEMAKREQSHRHQMDRDELREGVSVTKRGQSLGFWIAVVVMAVAVVLGLAGQPWVAGLLGTVDLVALVTVFVLGRSERKPEQ</sequence>
<feature type="region of interest" description="Disordered" evidence="1">
    <location>
        <begin position="1"/>
        <end position="23"/>
    </location>
</feature>
<organism evidence="3 4">
    <name type="scientific">Sinomonas cyclohexanicum</name>
    <name type="common">Corynebacterium cyclohexanicum</name>
    <dbReference type="NCBI Taxonomy" id="322009"/>
    <lineage>
        <taxon>Bacteria</taxon>
        <taxon>Bacillati</taxon>
        <taxon>Actinomycetota</taxon>
        <taxon>Actinomycetes</taxon>
        <taxon>Micrococcales</taxon>
        <taxon>Micrococcaceae</taxon>
        <taxon>Sinomonas</taxon>
    </lineage>
</organism>
<dbReference type="Proteomes" id="UP001319861">
    <property type="component" value="Chromosome"/>
</dbReference>
<dbReference type="RefSeq" id="WP_229229700.1">
    <property type="nucleotide sequence ID" value="NZ_AP024525.1"/>
</dbReference>
<name>A0ABM7PY25_SINCY</name>
<feature type="compositionally biased region" description="Basic and acidic residues" evidence="1">
    <location>
        <begin position="1"/>
        <end position="18"/>
    </location>
</feature>
<keyword evidence="2" id="KW-0812">Transmembrane</keyword>
<evidence type="ECO:0000313" key="3">
    <source>
        <dbReference type="EMBL" id="BCT76941.1"/>
    </source>
</evidence>
<gene>
    <name evidence="3" type="ORF">SCMU_27830</name>
</gene>
<dbReference type="InterPro" id="IPR019284">
    <property type="entry name" value="RP532"/>
</dbReference>
<evidence type="ECO:0000313" key="4">
    <source>
        <dbReference type="Proteomes" id="UP001319861"/>
    </source>
</evidence>
<evidence type="ECO:0000256" key="1">
    <source>
        <dbReference type="SAM" id="MobiDB-lite"/>
    </source>
</evidence>
<proteinExistence type="predicted"/>
<reference evidence="3 4" key="1">
    <citation type="journal article" date="2021" name="J. Biosci. Bioeng.">
        <title>Identification and characterization of a chc gene cluster responsible for the aromatization pathway of cyclohexanecarboxylate degradation in Sinomonas cyclohexanicum ATCC 51369.</title>
        <authorList>
            <person name="Yamamoto T."/>
            <person name="Hasegawa Y."/>
            <person name="Lau P.C.K."/>
            <person name="Iwaki H."/>
        </authorList>
    </citation>
    <scope>NUCLEOTIDE SEQUENCE [LARGE SCALE GENOMIC DNA]</scope>
    <source>
        <strain evidence="3 4">ATCC 51369</strain>
    </source>
</reference>
<dbReference type="EMBL" id="AP024525">
    <property type="protein sequence ID" value="BCT76941.1"/>
    <property type="molecule type" value="Genomic_DNA"/>
</dbReference>
<keyword evidence="4" id="KW-1185">Reference proteome</keyword>
<protein>
    <recommendedName>
        <fullName evidence="5">DUF2335 domain-containing protein</fullName>
    </recommendedName>
</protein>
<dbReference type="Pfam" id="PF10097">
    <property type="entry name" value="DUF2335"/>
    <property type="match status" value="1"/>
</dbReference>